<feature type="region of interest" description="Disordered" evidence="5">
    <location>
        <begin position="364"/>
        <end position="383"/>
    </location>
</feature>
<protein>
    <submittedName>
        <fullName evidence="8">BTB/POZ domain-containing protein family</fullName>
    </submittedName>
</protein>
<keyword evidence="2" id="KW-0833">Ubl conjugation pathway</keyword>
<evidence type="ECO:0000256" key="4">
    <source>
        <dbReference type="SAM" id="Coils"/>
    </source>
</evidence>
<feature type="domain" description="NPH3" evidence="7">
    <location>
        <begin position="246"/>
        <end position="530"/>
    </location>
</feature>
<dbReference type="SMART" id="SM00225">
    <property type="entry name" value="BTB"/>
    <property type="match status" value="1"/>
</dbReference>
<accession>A0AAV8GXK3</accession>
<dbReference type="Pfam" id="PF03000">
    <property type="entry name" value="NPH3"/>
    <property type="match status" value="1"/>
</dbReference>
<comment type="similarity">
    <text evidence="3">Belongs to the NPH3 family.</text>
</comment>
<organism evidence="8 9">
    <name type="scientific">Rhynchospora pubera</name>
    <dbReference type="NCBI Taxonomy" id="906938"/>
    <lineage>
        <taxon>Eukaryota</taxon>
        <taxon>Viridiplantae</taxon>
        <taxon>Streptophyta</taxon>
        <taxon>Embryophyta</taxon>
        <taxon>Tracheophyta</taxon>
        <taxon>Spermatophyta</taxon>
        <taxon>Magnoliopsida</taxon>
        <taxon>Liliopsida</taxon>
        <taxon>Poales</taxon>
        <taxon>Cyperaceae</taxon>
        <taxon>Cyperoideae</taxon>
        <taxon>Rhynchosporeae</taxon>
        <taxon>Rhynchospora</taxon>
    </lineage>
</organism>
<feature type="domain" description="BTB" evidence="6">
    <location>
        <begin position="69"/>
        <end position="139"/>
    </location>
</feature>
<evidence type="ECO:0000259" key="6">
    <source>
        <dbReference type="PROSITE" id="PS50097"/>
    </source>
</evidence>
<dbReference type="Gene3D" id="3.30.710.10">
    <property type="entry name" value="Potassium Channel Kv1.1, Chain A"/>
    <property type="match status" value="1"/>
</dbReference>
<evidence type="ECO:0000256" key="2">
    <source>
        <dbReference type="ARBA" id="ARBA00022786"/>
    </source>
</evidence>
<evidence type="ECO:0000259" key="7">
    <source>
        <dbReference type="PROSITE" id="PS51649"/>
    </source>
</evidence>
<proteinExistence type="inferred from homology"/>
<dbReference type="InterPro" id="IPR043454">
    <property type="entry name" value="NPH3/RPT2-like"/>
</dbReference>
<dbReference type="InterPro" id="IPR027356">
    <property type="entry name" value="NPH3_dom"/>
</dbReference>
<dbReference type="InterPro" id="IPR000210">
    <property type="entry name" value="BTB/POZ_dom"/>
</dbReference>
<reference evidence="8" key="1">
    <citation type="submission" date="2022-08" db="EMBL/GenBank/DDBJ databases">
        <authorList>
            <person name="Marques A."/>
        </authorList>
    </citation>
    <scope>NUCLEOTIDE SEQUENCE</scope>
    <source>
        <strain evidence="8">RhyPub2mFocal</strain>
        <tissue evidence="8">Leaves</tissue>
    </source>
</reference>
<evidence type="ECO:0000256" key="1">
    <source>
        <dbReference type="ARBA" id="ARBA00004906"/>
    </source>
</evidence>
<evidence type="ECO:0000313" key="8">
    <source>
        <dbReference type="EMBL" id="KAJ4809169.1"/>
    </source>
</evidence>
<feature type="coiled-coil region" evidence="4">
    <location>
        <begin position="571"/>
        <end position="601"/>
    </location>
</feature>
<sequence>MLRKEDIRAADWRRDKSPLTLETVHSSSKRERERRVFEREEMATMVIGSKTGIFQLNKTLWKCRTELGSDVVIDVEDFSFFLHKFPLMNASPVLRKLIGKNSHEQHNLCNFTLHDIPGGPHSFEHAVKFCYGEKFELTSSNVVPILCAAYYLDMNEDYMAGNLISQAENFLSNKVLSNWKESITALLSCEPVFNFSEKIDVVSKCLDSLACKVTYGKLSNSPTKPSWNGIVHADAAPLKLEGSDLNWWHDDVSSLSLPLFKRLIGLLGAKGHDPENISSAVIYYWNKVHPGLVLDSTGVYVDDLRILLEEIVALLPVQKGVTQTKTLLGMLSTSLMYNVSTACIESLEKRIGAQLDESTLEDLLVPNLQGPNQPSSSKKNESKYDMDCIQRIIEQFVEENLNVTKTTSNLQDDENPMEAQAQELDKVAAVAKLVDEYLMKISTEAHLEFRQFQSLASAIPASARSSNDDLYYAIDVYLQYHADLSEQQKEQLCQLVDMRKLSRDACRHVALNEKLPLRVVVKVLFIELIHLKSSLGEQEAEALIGTELRGEIETETETEIDNGRREMLWQRLKLHRNYETLKKLIKKLEKAKEARKNWSISFCKNMESVRIFKMLPASRGQQDAA</sequence>
<dbReference type="SUPFAM" id="SSF54695">
    <property type="entry name" value="POZ domain"/>
    <property type="match status" value="1"/>
</dbReference>
<dbReference type="PROSITE" id="PS51649">
    <property type="entry name" value="NPH3"/>
    <property type="match status" value="1"/>
</dbReference>
<keyword evidence="4" id="KW-0175">Coiled coil</keyword>
<comment type="caution">
    <text evidence="8">The sequence shown here is derived from an EMBL/GenBank/DDBJ whole genome shotgun (WGS) entry which is preliminary data.</text>
</comment>
<dbReference type="PANTHER" id="PTHR32370">
    <property type="entry name" value="OS12G0117600 PROTEIN"/>
    <property type="match status" value="1"/>
</dbReference>
<dbReference type="InterPro" id="IPR011333">
    <property type="entry name" value="SKP1/BTB/POZ_sf"/>
</dbReference>
<evidence type="ECO:0000313" key="9">
    <source>
        <dbReference type="Proteomes" id="UP001140206"/>
    </source>
</evidence>
<dbReference type="AlphaFoldDB" id="A0AAV8GXK3"/>
<dbReference type="EMBL" id="JAMFTS010000001">
    <property type="protein sequence ID" value="KAJ4809169.1"/>
    <property type="molecule type" value="Genomic_DNA"/>
</dbReference>
<dbReference type="Proteomes" id="UP001140206">
    <property type="component" value="Chromosome 1"/>
</dbReference>
<comment type="pathway">
    <text evidence="1">Protein modification; protein ubiquitination.</text>
</comment>
<evidence type="ECO:0000256" key="5">
    <source>
        <dbReference type="SAM" id="MobiDB-lite"/>
    </source>
</evidence>
<name>A0AAV8GXK3_9POAL</name>
<keyword evidence="9" id="KW-1185">Reference proteome</keyword>
<evidence type="ECO:0000256" key="3">
    <source>
        <dbReference type="PROSITE-ProRule" id="PRU00982"/>
    </source>
</evidence>
<dbReference type="Pfam" id="PF00651">
    <property type="entry name" value="BTB"/>
    <property type="match status" value="1"/>
</dbReference>
<gene>
    <name evidence="8" type="ORF">LUZ62_021735</name>
</gene>
<dbReference type="PROSITE" id="PS50097">
    <property type="entry name" value="BTB"/>
    <property type="match status" value="1"/>
</dbReference>